<evidence type="ECO:0008006" key="3">
    <source>
        <dbReference type="Google" id="ProtNLM"/>
    </source>
</evidence>
<sequence>MTAGLFEGQYVWHPAAGDHRLARACVDVRAGRYLSAHDVLEEAREDFGLRAHRSSVLASEAADSDLAERWLAEEPGAEAALLWARVAVLRALRAADGRDRRAVVLGRIALAACERAAEMSPADPTPLVAKLTLARYHRTRDPAPRGLLTAPPGPWALLARILRLDPWHREAHHRFLAFFFSRHGGSANAAWDVAAFLGQRAPASSPLRLLPLVTLVQDHDPAAPLAHRTWEQHQWRTTAMGVYENWFPHVAGYRFTPVLDLAYLAHALFMSHREDEARAVLTAMGPYASRMPWSAFGDPEEQLTRVRRLCGLPVPAA</sequence>
<dbReference type="EMBL" id="BAAABW010000015">
    <property type="protein sequence ID" value="GAA0349390.1"/>
    <property type="molecule type" value="Genomic_DNA"/>
</dbReference>
<gene>
    <name evidence="1" type="ORF">GCM10010319_27740</name>
</gene>
<evidence type="ECO:0000313" key="1">
    <source>
        <dbReference type="EMBL" id="GAA0349390.1"/>
    </source>
</evidence>
<evidence type="ECO:0000313" key="2">
    <source>
        <dbReference type="Proteomes" id="UP001500063"/>
    </source>
</evidence>
<dbReference type="RefSeq" id="WP_344118101.1">
    <property type="nucleotide sequence ID" value="NZ_BAAABW010000015.1"/>
</dbReference>
<accession>A0ABP3GP02</accession>
<reference evidence="2" key="1">
    <citation type="journal article" date="2019" name="Int. J. Syst. Evol. Microbiol.">
        <title>The Global Catalogue of Microorganisms (GCM) 10K type strain sequencing project: providing services to taxonomists for standard genome sequencing and annotation.</title>
        <authorList>
            <consortium name="The Broad Institute Genomics Platform"/>
            <consortium name="The Broad Institute Genome Sequencing Center for Infectious Disease"/>
            <person name="Wu L."/>
            <person name="Ma J."/>
        </authorList>
    </citation>
    <scope>NUCLEOTIDE SEQUENCE [LARGE SCALE GENOMIC DNA]</scope>
    <source>
        <strain evidence="2">JCM 4565</strain>
    </source>
</reference>
<organism evidence="1 2">
    <name type="scientific">Streptomyces blastmyceticus</name>
    <dbReference type="NCBI Taxonomy" id="68180"/>
    <lineage>
        <taxon>Bacteria</taxon>
        <taxon>Bacillati</taxon>
        <taxon>Actinomycetota</taxon>
        <taxon>Actinomycetes</taxon>
        <taxon>Kitasatosporales</taxon>
        <taxon>Streptomycetaceae</taxon>
        <taxon>Streptomyces</taxon>
    </lineage>
</organism>
<comment type="caution">
    <text evidence="1">The sequence shown here is derived from an EMBL/GenBank/DDBJ whole genome shotgun (WGS) entry which is preliminary data.</text>
</comment>
<protein>
    <recommendedName>
        <fullName evidence="3">DUF4034 domain-containing protein</fullName>
    </recommendedName>
</protein>
<name>A0ABP3GP02_9ACTN</name>
<proteinExistence type="predicted"/>
<keyword evidence="2" id="KW-1185">Reference proteome</keyword>
<dbReference type="Proteomes" id="UP001500063">
    <property type="component" value="Unassembled WGS sequence"/>
</dbReference>